<dbReference type="InterPro" id="IPR005667">
    <property type="entry name" value="Sulph_transpt2"/>
</dbReference>
<dbReference type="Gene3D" id="1.10.3720.10">
    <property type="entry name" value="MetI-like"/>
    <property type="match status" value="1"/>
</dbReference>
<comment type="caution">
    <text evidence="11">The sequence shown here is derived from an EMBL/GenBank/DDBJ whole genome shotgun (WGS) entry which is preliminary data.</text>
</comment>
<dbReference type="PANTHER" id="PTHR30406">
    <property type="entry name" value="SULFATE TRANSPORT SYSTEM PERMEASE PROTEIN"/>
    <property type="match status" value="1"/>
</dbReference>
<keyword evidence="6" id="KW-0764">Sulfate transport</keyword>
<reference evidence="11 12" key="1">
    <citation type="submission" date="2015-09" db="EMBL/GenBank/DDBJ databases">
        <title>Draft genome sequence of Kouleothrix aurantiaca JCM 19913.</title>
        <authorList>
            <person name="Hemp J."/>
        </authorList>
    </citation>
    <scope>NUCLEOTIDE SEQUENCE [LARGE SCALE GENOMIC DNA]</scope>
    <source>
        <strain evidence="11 12">COM-B</strain>
    </source>
</reference>
<evidence type="ECO:0000256" key="8">
    <source>
        <dbReference type="ARBA" id="ARBA00025323"/>
    </source>
</evidence>
<keyword evidence="7 9" id="KW-0472">Membrane</keyword>
<evidence type="ECO:0000256" key="9">
    <source>
        <dbReference type="SAM" id="Phobius"/>
    </source>
</evidence>
<dbReference type="GO" id="GO:0015419">
    <property type="term" value="F:ABC-type sulfate transporter activity"/>
    <property type="evidence" value="ECO:0007669"/>
    <property type="project" value="InterPro"/>
</dbReference>
<dbReference type="InterPro" id="IPR035906">
    <property type="entry name" value="MetI-like_sf"/>
</dbReference>
<dbReference type="EMBL" id="LJCR01001187">
    <property type="protein sequence ID" value="KPV50847.1"/>
    <property type="molecule type" value="Genomic_DNA"/>
</dbReference>
<dbReference type="InterPro" id="IPR000515">
    <property type="entry name" value="MetI-like"/>
</dbReference>
<evidence type="ECO:0000256" key="2">
    <source>
        <dbReference type="ARBA" id="ARBA00011779"/>
    </source>
</evidence>
<evidence type="ECO:0000256" key="5">
    <source>
        <dbReference type="ARBA" id="ARBA00022989"/>
    </source>
</evidence>
<dbReference type="Proteomes" id="UP000050509">
    <property type="component" value="Unassembled WGS sequence"/>
</dbReference>
<feature type="domain" description="ABC transmembrane type-1" evidence="10">
    <location>
        <begin position="65"/>
        <end position="172"/>
    </location>
</feature>
<evidence type="ECO:0000256" key="1">
    <source>
        <dbReference type="ARBA" id="ARBA00004141"/>
    </source>
</evidence>
<comment type="subunit">
    <text evidence="2">The complex is composed of two ATP-binding proteins (CysA), two transmembrane proteins (CysT and CysW) and a solute-binding protein (CysP).</text>
</comment>
<dbReference type="SUPFAM" id="SSF161098">
    <property type="entry name" value="MetI-like"/>
    <property type="match status" value="1"/>
</dbReference>
<proteinExistence type="predicted"/>
<name>A0A0P9H9J2_9CHLR</name>
<feature type="transmembrane region" description="Helical" evidence="9">
    <location>
        <begin position="21"/>
        <end position="41"/>
    </location>
</feature>
<keyword evidence="3" id="KW-0813">Transport</keyword>
<dbReference type="PANTHER" id="PTHR30406:SF1">
    <property type="entry name" value="SULFATE TRANSPORT SYSTEM PERMEASE PROTEIN CYSW"/>
    <property type="match status" value="1"/>
</dbReference>
<dbReference type="GO" id="GO:0005886">
    <property type="term" value="C:plasma membrane"/>
    <property type="evidence" value="ECO:0007669"/>
    <property type="project" value="TreeGrafter"/>
</dbReference>
<feature type="transmembrane region" description="Helical" evidence="9">
    <location>
        <begin position="144"/>
        <end position="162"/>
    </location>
</feature>
<accession>A0A0P9H9J2</accession>
<evidence type="ECO:0000256" key="4">
    <source>
        <dbReference type="ARBA" id="ARBA00022692"/>
    </source>
</evidence>
<evidence type="ECO:0000256" key="7">
    <source>
        <dbReference type="ARBA" id="ARBA00023136"/>
    </source>
</evidence>
<keyword evidence="4 9" id="KW-0812">Transmembrane</keyword>
<feature type="transmembrane region" description="Helical" evidence="9">
    <location>
        <begin position="61"/>
        <end position="91"/>
    </location>
</feature>
<dbReference type="AlphaFoldDB" id="A0A0P9H9J2"/>
<sequence length="172" mass="18390">MAITQPAPRFRPARAGGGWGVRAAALTYLTLLLILPLAIIFQEGLRGGLGSIARVFTQPVAWRALTLSLWTAAAMAVINAVMGTLTAYVLVRFSFPGKSLLNAIVDLPFAIPTLVTGVMLVVLYGPQRALGAWLDQNLGLKIIFAPPGIILALLFITFPFVVRTVQPVLQAL</sequence>
<evidence type="ECO:0000256" key="6">
    <source>
        <dbReference type="ARBA" id="ARBA00023032"/>
    </source>
</evidence>
<comment type="function">
    <text evidence="8">Part of the ABC transporter complex CysAWTP (TC 3.A.1.6.1) involved in sulfate/thiosulfate import. Probably responsible for the translocation of the substrate across the membrane.</text>
</comment>
<dbReference type="PROSITE" id="PS50928">
    <property type="entry name" value="ABC_TM1"/>
    <property type="match status" value="1"/>
</dbReference>
<organism evidence="11 12">
    <name type="scientific">Kouleothrix aurantiaca</name>
    <dbReference type="NCBI Taxonomy" id="186479"/>
    <lineage>
        <taxon>Bacteria</taxon>
        <taxon>Bacillati</taxon>
        <taxon>Chloroflexota</taxon>
        <taxon>Chloroflexia</taxon>
        <taxon>Chloroflexales</taxon>
        <taxon>Roseiflexineae</taxon>
        <taxon>Roseiflexaceae</taxon>
        <taxon>Kouleothrix</taxon>
    </lineage>
</organism>
<keyword evidence="12" id="KW-1185">Reference proteome</keyword>
<feature type="transmembrane region" description="Helical" evidence="9">
    <location>
        <begin position="103"/>
        <end position="124"/>
    </location>
</feature>
<gene>
    <name evidence="11" type="ORF">SE17_24565</name>
</gene>
<evidence type="ECO:0000256" key="3">
    <source>
        <dbReference type="ARBA" id="ARBA00022448"/>
    </source>
</evidence>
<comment type="subcellular location">
    <subcellularLocation>
        <location evidence="1">Membrane</location>
        <topology evidence="1">Multi-pass membrane protein</topology>
    </subcellularLocation>
</comment>
<evidence type="ECO:0000313" key="11">
    <source>
        <dbReference type="EMBL" id="KPV50847.1"/>
    </source>
</evidence>
<feature type="non-terminal residue" evidence="11">
    <location>
        <position position="172"/>
    </location>
</feature>
<protein>
    <submittedName>
        <fullName evidence="11">Sulfate ABC transporter permease</fullName>
    </submittedName>
</protein>
<evidence type="ECO:0000259" key="10">
    <source>
        <dbReference type="PROSITE" id="PS50928"/>
    </source>
</evidence>
<keyword evidence="5 9" id="KW-1133">Transmembrane helix</keyword>
<evidence type="ECO:0000313" key="12">
    <source>
        <dbReference type="Proteomes" id="UP000050509"/>
    </source>
</evidence>